<comment type="caution">
    <text evidence="2">The sequence shown here is derived from an EMBL/GenBank/DDBJ whole genome shotgun (WGS) entry which is preliminary data.</text>
</comment>
<organism evidence="2 3">
    <name type="scientific">Mycena sanguinolenta</name>
    <dbReference type="NCBI Taxonomy" id="230812"/>
    <lineage>
        <taxon>Eukaryota</taxon>
        <taxon>Fungi</taxon>
        <taxon>Dikarya</taxon>
        <taxon>Basidiomycota</taxon>
        <taxon>Agaricomycotina</taxon>
        <taxon>Agaricomycetes</taxon>
        <taxon>Agaricomycetidae</taxon>
        <taxon>Agaricales</taxon>
        <taxon>Marasmiineae</taxon>
        <taxon>Mycenaceae</taxon>
        <taxon>Mycena</taxon>
    </lineage>
</organism>
<protein>
    <submittedName>
        <fullName evidence="2">ABC protein</fullName>
    </submittedName>
</protein>
<evidence type="ECO:0000313" key="3">
    <source>
        <dbReference type="Proteomes" id="UP000623467"/>
    </source>
</evidence>
<gene>
    <name evidence="2" type="ORF">MSAN_02098300</name>
</gene>
<accession>A0A8H6XHZ1</accession>
<dbReference type="AlphaFoldDB" id="A0A8H6XHZ1"/>
<dbReference type="Proteomes" id="UP000623467">
    <property type="component" value="Unassembled WGS sequence"/>
</dbReference>
<dbReference type="EMBL" id="JACAZH010000029">
    <property type="protein sequence ID" value="KAF7340700.1"/>
    <property type="molecule type" value="Genomic_DNA"/>
</dbReference>
<evidence type="ECO:0000256" key="1">
    <source>
        <dbReference type="SAM" id="Coils"/>
    </source>
</evidence>
<keyword evidence="1" id="KW-0175">Coiled coil</keyword>
<dbReference type="OrthoDB" id="3365698at2759"/>
<proteinExistence type="predicted"/>
<keyword evidence="3" id="KW-1185">Reference proteome</keyword>
<name>A0A8H6XHZ1_9AGAR</name>
<evidence type="ECO:0000313" key="2">
    <source>
        <dbReference type="EMBL" id="KAF7340700.1"/>
    </source>
</evidence>
<reference evidence="2" key="1">
    <citation type="submission" date="2020-05" db="EMBL/GenBank/DDBJ databases">
        <title>Mycena genomes resolve the evolution of fungal bioluminescence.</title>
        <authorList>
            <person name="Tsai I.J."/>
        </authorList>
    </citation>
    <scope>NUCLEOTIDE SEQUENCE</scope>
    <source>
        <strain evidence="2">160909Yilan</strain>
    </source>
</reference>
<sequence>MDFRCPNCGDVYSGPLAPEPTTHLSVTRGTRHHTLLNTNEPPEDSELTFIHSVVSKTCIRLKHLDDEISKIQERLKQLEDERAALSSFRTRNKAILSPLRRMPPEVLSEIFSWTLLSVHDLVGITSFDMAESPWFLTQISSRWRAVSLSTPSLWSRVVIDHRSANAPALALAETQVHRAQKLHIHFYGSPEADSEPQIQMFELLLKHSSRWEDLSIGITPEMLPLLTALRDGIPSLKRVWIQWHDVDSSAVQSLDCFQTAPSLVDFGVYHEHHFISIAVPIQQLTRYHLNGPWQTHLTILKLAENLVEAHISVRFDYEFGADKTEIITLPRLRRVCVSHVEALDYLKAPTLEGLAIWASDIVHHVESFLGRSECPLRSLCLRGSDAQTTAQILGKFTSITELALTVDQFDSQAEIDSLMSTLTSSKLAPQLRSFFFGSEDRRMDDHTLFLKMLRTRWETDGSALKDVALLLGMDFEPDADTLGLLHALRLEGLNLRIQGGPMASKEIHSWFYSYSWIF</sequence>
<feature type="coiled-coil region" evidence="1">
    <location>
        <begin position="61"/>
        <end position="88"/>
    </location>
</feature>